<dbReference type="InterPro" id="IPR016160">
    <property type="entry name" value="Ald_DH_CS_CYS"/>
</dbReference>
<evidence type="ECO:0000256" key="2">
    <source>
        <dbReference type="ARBA" id="ARBA00009986"/>
    </source>
</evidence>
<dbReference type="Proteomes" id="UP001056384">
    <property type="component" value="Chromosome 11"/>
</dbReference>
<name>A0A9Q9EPZ5_9PEZI</name>
<evidence type="ECO:0000256" key="10">
    <source>
        <dbReference type="RuleBase" id="RU366030"/>
    </source>
</evidence>
<accession>A0A9Q9EPZ5</accession>
<dbReference type="InterPro" id="IPR029510">
    <property type="entry name" value="Ald_DH_CS_GLU"/>
</dbReference>
<reference evidence="12" key="1">
    <citation type="submission" date="2022-06" db="EMBL/GenBank/DDBJ databases">
        <title>Complete genome sequences of two strains of the flax pathogen Septoria linicola.</title>
        <authorList>
            <person name="Lapalu N."/>
            <person name="Simon A."/>
            <person name="Demenou B."/>
            <person name="Paumier D."/>
            <person name="Guillot M.-P."/>
            <person name="Gout L."/>
            <person name="Valade R."/>
        </authorList>
    </citation>
    <scope>NUCLEOTIDE SEQUENCE</scope>
    <source>
        <strain evidence="12">SE15195</strain>
    </source>
</reference>
<dbReference type="SUPFAM" id="SSF53720">
    <property type="entry name" value="ALDH-like"/>
    <property type="match status" value="1"/>
</dbReference>
<evidence type="ECO:0000256" key="1">
    <source>
        <dbReference type="ARBA" id="ARBA00004786"/>
    </source>
</evidence>
<dbReference type="Gene3D" id="3.40.309.10">
    <property type="entry name" value="Aldehyde Dehydrogenase, Chain A, domain 2"/>
    <property type="match status" value="1"/>
</dbReference>
<dbReference type="GO" id="GO:0010133">
    <property type="term" value="P:L-proline catabolic process to L-glutamate"/>
    <property type="evidence" value="ECO:0007669"/>
    <property type="project" value="UniProtKB-UniRule"/>
</dbReference>
<feature type="active site" evidence="7">
    <location>
        <position position="345"/>
    </location>
</feature>
<dbReference type="GO" id="GO:0003842">
    <property type="term" value="F:L-glutamate gamma-semialdehyde dehydrogenase activity"/>
    <property type="evidence" value="ECO:0007669"/>
    <property type="project" value="UniProtKB-UniRule"/>
</dbReference>
<evidence type="ECO:0000256" key="5">
    <source>
        <dbReference type="ARBA" id="ARBA00023062"/>
    </source>
</evidence>
<comment type="pathway">
    <text evidence="1 9">Amino-acid degradation; L-proline degradation into L-glutamate; L-glutamate from L-proline: step 2/2.</text>
</comment>
<keyword evidence="3 8" id="KW-0560">Oxidoreductase</keyword>
<dbReference type="InterPro" id="IPR050485">
    <property type="entry name" value="Proline_metab_enzyme"/>
</dbReference>
<evidence type="ECO:0000256" key="3">
    <source>
        <dbReference type="ARBA" id="ARBA00023002"/>
    </source>
</evidence>
<sequence>MKSTRLPARSFKFVQQRAVSLQQRAHISRYTLPVFQNEPVVSLQHTKEDADGGGVIVADDVEKQKDFARGSPEREELTRTIQQMKKKLPQKIPISVSGSVINSATKNTQLNPSRHSENVAEYATASEQDVNTAIDAALAAKPAWEALPFEDRAAVFLRAAELISGKYRMEILAATMLGQGKNIRQAEVDASTETVDFLRQYVKEAERLFAEQPPINEKGAWNRNEYRPLEGFVYAISPFNFTALGATLIGPPAIMGNVVIWKPSESALHASWVLYQILLEAGLPKDVIQFLPGNAQLVTDAVLKRREFSALGFIGSTGVFKELQGKIGKATGEGRFNSYPRVVGETGGKNFHLVTETADVKSAALNTLRAAFEYQGQKCSACSRVYVAESVWREFKKHIQEGTAKLKVGPPEDYDNFVNSVIHERSFDKLDQVIESAKSDSELELVAGGKTDKSAGFYVHPTVYQTTNPHHDIMTRELFGPLFGVYVYKDHQLDETLKLIDSTSSYALTGAVFAHDPVVSRKAQDALKHAAGNFYVNTKCTGSVVGRQPFGGSRDSGTNDKTGTMGLLYRYSSIRTIKEEFGPLEEVEYPSNQV</sequence>
<evidence type="ECO:0000313" key="13">
    <source>
        <dbReference type="Proteomes" id="UP001056384"/>
    </source>
</evidence>
<dbReference type="Gene3D" id="3.40.605.10">
    <property type="entry name" value="Aldehyde Dehydrogenase, Chain A, domain 1"/>
    <property type="match status" value="1"/>
</dbReference>
<comment type="similarity">
    <text evidence="2 8">Belongs to the aldehyde dehydrogenase family.</text>
</comment>
<feature type="domain" description="Aldehyde dehydrogenase" evidence="11">
    <location>
        <begin position="106"/>
        <end position="576"/>
    </location>
</feature>
<dbReference type="Pfam" id="PF00171">
    <property type="entry name" value="Aldedh"/>
    <property type="match status" value="1"/>
</dbReference>
<dbReference type="PANTHER" id="PTHR42862:SF1">
    <property type="entry name" value="DELTA-1-PYRROLINE-5-CARBOXYLATE DEHYDROGENASE 2, ISOFORM A-RELATED"/>
    <property type="match status" value="1"/>
</dbReference>
<evidence type="ECO:0000256" key="7">
    <source>
        <dbReference type="PROSITE-ProRule" id="PRU10007"/>
    </source>
</evidence>
<dbReference type="PROSITE" id="PS00687">
    <property type="entry name" value="ALDEHYDE_DEHYDR_GLU"/>
    <property type="match status" value="1"/>
</dbReference>
<dbReference type="InterPro" id="IPR005931">
    <property type="entry name" value="P5CDH/ALDH4A1"/>
</dbReference>
<dbReference type="PROSITE" id="PS00070">
    <property type="entry name" value="ALDEHYDE_DEHYDR_CYS"/>
    <property type="match status" value="1"/>
</dbReference>
<dbReference type="EC" id="1.2.1.88" evidence="9"/>
<dbReference type="FunFam" id="3.40.309.10:FF:000005">
    <property type="entry name" value="1-pyrroline-5-carboxylate dehydrogenase 1"/>
    <property type="match status" value="1"/>
</dbReference>
<dbReference type="InterPro" id="IPR016161">
    <property type="entry name" value="Ald_DH/histidinol_DH"/>
</dbReference>
<proteinExistence type="inferred from homology"/>
<evidence type="ECO:0000256" key="9">
    <source>
        <dbReference type="RuleBase" id="RU366016"/>
    </source>
</evidence>
<dbReference type="InterPro" id="IPR016163">
    <property type="entry name" value="Ald_DH_C"/>
</dbReference>
<dbReference type="InterPro" id="IPR015590">
    <property type="entry name" value="Aldehyde_DH_dom"/>
</dbReference>
<dbReference type="GO" id="GO:0005759">
    <property type="term" value="C:mitochondrial matrix"/>
    <property type="evidence" value="ECO:0007669"/>
    <property type="project" value="TreeGrafter"/>
</dbReference>
<keyword evidence="4 9" id="KW-0520">NAD</keyword>
<dbReference type="AlphaFoldDB" id="A0A9Q9EPZ5"/>
<keyword evidence="13" id="KW-1185">Reference proteome</keyword>
<gene>
    <name evidence="12" type="ORF">Slin15195_G119090</name>
</gene>
<dbReference type="NCBIfam" id="TIGR01236">
    <property type="entry name" value="D1pyr5carbox1"/>
    <property type="match status" value="1"/>
</dbReference>
<evidence type="ECO:0000256" key="6">
    <source>
        <dbReference type="ARBA" id="ARBA00048142"/>
    </source>
</evidence>
<dbReference type="FunFam" id="3.40.605.10:FF:000006">
    <property type="entry name" value="1-pyrroline-5-carboxylate dehydrogenase"/>
    <property type="match status" value="1"/>
</dbReference>
<keyword evidence="5 9" id="KW-0642">Proline metabolism</keyword>
<protein>
    <recommendedName>
        <fullName evidence="9 10">Multifunctional fusion protein</fullName>
    </recommendedName>
    <domain>
        <recommendedName>
            <fullName evidence="10">Delta-1-pyrroline-5-carboxylate dehydrogenase</fullName>
            <shortName evidence="10">P5C dehydrogenase</shortName>
        </recommendedName>
        <alternativeName>
            <fullName evidence="9">L-glutamate gamma-semialdehyde dehydrogenase</fullName>
        </alternativeName>
    </domain>
    <domain>
        <recommendedName>
            <fullName evidence="9">L-glutamate gamma-semialdehyde dehydrogenase</fullName>
            <ecNumber evidence="9">1.2.1.88</ecNumber>
        </recommendedName>
    </domain>
</protein>
<dbReference type="PANTHER" id="PTHR42862">
    <property type="entry name" value="DELTA-1-PYRROLINE-5-CARBOXYLATE DEHYDROGENASE 1, ISOFORM A-RELATED"/>
    <property type="match status" value="1"/>
</dbReference>
<organism evidence="12 13">
    <name type="scientific">Septoria linicola</name>
    <dbReference type="NCBI Taxonomy" id="215465"/>
    <lineage>
        <taxon>Eukaryota</taxon>
        <taxon>Fungi</taxon>
        <taxon>Dikarya</taxon>
        <taxon>Ascomycota</taxon>
        <taxon>Pezizomycotina</taxon>
        <taxon>Dothideomycetes</taxon>
        <taxon>Dothideomycetidae</taxon>
        <taxon>Mycosphaerellales</taxon>
        <taxon>Mycosphaerellaceae</taxon>
        <taxon>Septoria</taxon>
    </lineage>
</organism>
<dbReference type="InterPro" id="IPR016162">
    <property type="entry name" value="Ald_DH_N"/>
</dbReference>
<evidence type="ECO:0000256" key="8">
    <source>
        <dbReference type="RuleBase" id="RU003345"/>
    </source>
</evidence>
<evidence type="ECO:0000256" key="4">
    <source>
        <dbReference type="ARBA" id="ARBA00023027"/>
    </source>
</evidence>
<evidence type="ECO:0000259" key="11">
    <source>
        <dbReference type="Pfam" id="PF00171"/>
    </source>
</evidence>
<dbReference type="EMBL" id="CP099428">
    <property type="protein sequence ID" value="USW58590.1"/>
    <property type="molecule type" value="Genomic_DNA"/>
</dbReference>
<comment type="catalytic activity">
    <reaction evidence="6 9">
        <text>L-glutamate 5-semialdehyde + NAD(+) + H2O = L-glutamate + NADH + 2 H(+)</text>
        <dbReference type="Rhea" id="RHEA:30235"/>
        <dbReference type="ChEBI" id="CHEBI:15377"/>
        <dbReference type="ChEBI" id="CHEBI:15378"/>
        <dbReference type="ChEBI" id="CHEBI:29985"/>
        <dbReference type="ChEBI" id="CHEBI:57540"/>
        <dbReference type="ChEBI" id="CHEBI:57945"/>
        <dbReference type="ChEBI" id="CHEBI:58066"/>
        <dbReference type="EC" id="1.2.1.88"/>
    </reaction>
</comment>
<evidence type="ECO:0000313" key="12">
    <source>
        <dbReference type="EMBL" id="USW58590.1"/>
    </source>
</evidence>